<proteinExistence type="predicted"/>
<evidence type="ECO:0000256" key="1">
    <source>
        <dbReference type="SAM" id="MobiDB-lite"/>
    </source>
</evidence>
<organism evidence="2 3">
    <name type="scientific">Phellinidium pouzarii</name>
    <dbReference type="NCBI Taxonomy" id="167371"/>
    <lineage>
        <taxon>Eukaryota</taxon>
        <taxon>Fungi</taxon>
        <taxon>Dikarya</taxon>
        <taxon>Basidiomycota</taxon>
        <taxon>Agaricomycotina</taxon>
        <taxon>Agaricomycetes</taxon>
        <taxon>Hymenochaetales</taxon>
        <taxon>Hymenochaetaceae</taxon>
        <taxon>Phellinidium</taxon>
    </lineage>
</organism>
<keyword evidence="3" id="KW-1185">Reference proteome</keyword>
<feature type="region of interest" description="Disordered" evidence="1">
    <location>
        <begin position="208"/>
        <end position="242"/>
    </location>
</feature>
<dbReference type="EMBL" id="SGPK01000280">
    <property type="protein sequence ID" value="THH05183.1"/>
    <property type="molecule type" value="Genomic_DNA"/>
</dbReference>
<protein>
    <submittedName>
        <fullName evidence="2">Uncharacterized protein</fullName>
    </submittedName>
</protein>
<feature type="compositionally biased region" description="Low complexity" evidence="1">
    <location>
        <begin position="171"/>
        <end position="184"/>
    </location>
</feature>
<dbReference type="AlphaFoldDB" id="A0A4V3XCB6"/>
<accession>A0A4V3XCB6</accession>
<evidence type="ECO:0000313" key="2">
    <source>
        <dbReference type="EMBL" id="THH05183.1"/>
    </source>
</evidence>
<evidence type="ECO:0000313" key="3">
    <source>
        <dbReference type="Proteomes" id="UP000308199"/>
    </source>
</evidence>
<name>A0A4V3XCB6_9AGAM</name>
<gene>
    <name evidence="2" type="ORF">EW145_g4977</name>
</gene>
<reference evidence="2 3" key="1">
    <citation type="submission" date="2019-02" db="EMBL/GenBank/DDBJ databases">
        <title>Genome sequencing of the rare red list fungi Phellinidium pouzarii.</title>
        <authorList>
            <person name="Buettner E."/>
            <person name="Kellner H."/>
        </authorList>
    </citation>
    <scope>NUCLEOTIDE SEQUENCE [LARGE SCALE GENOMIC DNA]</scope>
    <source>
        <strain evidence="2 3">DSM 108285</strain>
    </source>
</reference>
<feature type="compositionally biased region" description="Polar residues" evidence="1">
    <location>
        <begin position="222"/>
        <end position="232"/>
    </location>
</feature>
<dbReference type="Proteomes" id="UP000308199">
    <property type="component" value="Unassembled WGS sequence"/>
</dbReference>
<feature type="region of interest" description="Disordered" evidence="1">
    <location>
        <begin position="162"/>
        <end position="187"/>
    </location>
</feature>
<comment type="caution">
    <text evidence="2">The sequence shown here is derived from an EMBL/GenBank/DDBJ whole genome shotgun (WGS) entry which is preliminary data.</text>
</comment>
<sequence length="242" mass="26895">MFVTLTREGYFVLTHELTALVLRLLRTIDPLDGIENYLLPTFFQLVLGTVGMEQLTVLIRYILGKAILKPAASEEKMYWLLVEAYFYVSGGFVGLCPDNFIIRTDSALDDMFGTSAFMFDVMMLMLKGKLCGDVVQKSSTIPFHPHYIDPGPIVPYSVDSSGPNYQDSCGPSSPSSNASENTTAVPSTSAHYRVHTIYDQFGSIPSTKGVYYRERPKKNTRRPGNSTRSKTPSIGRHKDAPS</sequence>